<name>A0A523USF4_UNCAE</name>
<proteinExistence type="predicted"/>
<dbReference type="EMBL" id="SOJK01000162">
    <property type="protein sequence ID" value="TET45487.1"/>
    <property type="molecule type" value="Genomic_DNA"/>
</dbReference>
<evidence type="ECO:0000313" key="2">
    <source>
        <dbReference type="Proteomes" id="UP000320679"/>
    </source>
</evidence>
<comment type="caution">
    <text evidence="1">The sequence shown here is derived from an EMBL/GenBank/DDBJ whole genome shotgun (WGS) entry which is preliminary data.</text>
</comment>
<sequence>MSDVKRILSEDEFVEEKDKIERAKQSLEEIRSALSSALFLHNGKLSTGTIDYAAFRIETISLIFEVASRNFRRSAKSGPKAYDDFLADLGEEVGFTFARNLISRVKSRNLFLEVQDVKKLIQLWTLFENETGAGETKLKSYSDEKIVIQLRNNPLRWIESARHTHCGFYRNYIRSFLNELHTLRARLLEQEITGIIGAQARKVVDVLEKPDAEDNCVFVAQLRSEILTRSFNALYKAYEQFDKFSEADDFSPCASQARSALVLAQMDTIGLKGKSPRQFFKVFQEVLTRDDFRRMDEVYQVISKYVHPETSQRLTKSRCWEILRDIRRSVYAFEFLDLTEEQRVEFRNKAILNDLVVLTGLVQKTEKLALQERNETVQLLSRLKKGELTEERHQVWLVECLKRLGGRVWEVAKPILAELISATIRKQYGL</sequence>
<organism evidence="1 2">
    <name type="scientific">Aerophobetes bacterium</name>
    <dbReference type="NCBI Taxonomy" id="2030807"/>
    <lineage>
        <taxon>Bacteria</taxon>
        <taxon>Candidatus Aerophobota</taxon>
    </lineage>
</organism>
<accession>A0A523USF4</accession>
<gene>
    <name evidence="1" type="ORF">E3J59_03720</name>
</gene>
<evidence type="ECO:0000313" key="1">
    <source>
        <dbReference type="EMBL" id="TET45487.1"/>
    </source>
</evidence>
<dbReference type="AlphaFoldDB" id="A0A523USF4"/>
<protein>
    <submittedName>
        <fullName evidence="1">Uncharacterized protein</fullName>
    </submittedName>
</protein>
<reference evidence="1 2" key="1">
    <citation type="submission" date="2019-03" db="EMBL/GenBank/DDBJ databases">
        <title>Metabolic potential of uncultured bacteria and archaea associated with petroleum seepage in deep-sea sediments.</title>
        <authorList>
            <person name="Dong X."/>
            <person name="Hubert C."/>
        </authorList>
    </citation>
    <scope>NUCLEOTIDE SEQUENCE [LARGE SCALE GENOMIC DNA]</scope>
    <source>
        <strain evidence="1">E29_bin78</strain>
    </source>
</reference>
<dbReference type="Proteomes" id="UP000320679">
    <property type="component" value="Unassembled WGS sequence"/>
</dbReference>